<accession>A0A0V8JM27</accession>
<dbReference type="GO" id="GO:0015818">
    <property type="term" value="P:isoleucine transport"/>
    <property type="evidence" value="ECO:0007669"/>
    <property type="project" value="TreeGrafter"/>
</dbReference>
<dbReference type="GO" id="GO:0015190">
    <property type="term" value="F:L-leucine transmembrane transporter activity"/>
    <property type="evidence" value="ECO:0007669"/>
    <property type="project" value="TreeGrafter"/>
</dbReference>
<feature type="transmembrane region" description="Helical" evidence="9">
    <location>
        <begin position="155"/>
        <end position="173"/>
    </location>
</feature>
<evidence type="ECO:0000256" key="4">
    <source>
        <dbReference type="ARBA" id="ARBA00022475"/>
    </source>
</evidence>
<proteinExistence type="inferred from homology"/>
<evidence type="ECO:0000256" key="9">
    <source>
        <dbReference type="RuleBase" id="RU362122"/>
    </source>
</evidence>
<comment type="subcellular location">
    <subcellularLocation>
        <location evidence="1 9">Cell membrane</location>
        <topology evidence="1 9">Multi-pass membrane protein</topology>
    </subcellularLocation>
</comment>
<dbReference type="PANTHER" id="PTHR30588">
    <property type="entry name" value="BRANCHED-CHAIN AMINO ACID TRANSPORT SYSTEM 2 CARRIER PROTEIN"/>
    <property type="match status" value="1"/>
</dbReference>
<feature type="transmembrane region" description="Helical" evidence="9">
    <location>
        <begin position="81"/>
        <end position="100"/>
    </location>
</feature>
<feature type="transmembrane region" description="Helical" evidence="9">
    <location>
        <begin position="193"/>
        <end position="215"/>
    </location>
</feature>
<evidence type="ECO:0000256" key="1">
    <source>
        <dbReference type="ARBA" id="ARBA00004651"/>
    </source>
</evidence>
<feature type="transmembrane region" description="Helical" evidence="9">
    <location>
        <begin position="42"/>
        <end position="61"/>
    </location>
</feature>
<comment type="caution">
    <text evidence="10">The sequence shown here is derived from an EMBL/GenBank/DDBJ whole genome shotgun (WGS) entry which is preliminary data.</text>
</comment>
<organism evidence="10 11">
    <name type="scientific">Priestia veravalensis</name>
    <dbReference type="NCBI Taxonomy" id="1414648"/>
    <lineage>
        <taxon>Bacteria</taxon>
        <taxon>Bacillati</taxon>
        <taxon>Bacillota</taxon>
        <taxon>Bacilli</taxon>
        <taxon>Bacillales</taxon>
        <taxon>Bacillaceae</taxon>
        <taxon>Priestia</taxon>
    </lineage>
</organism>
<feature type="transmembrane region" description="Helical" evidence="9">
    <location>
        <begin position="12"/>
        <end position="30"/>
    </location>
</feature>
<dbReference type="GO" id="GO:0005304">
    <property type="term" value="F:L-valine transmembrane transporter activity"/>
    <property type="evidence" value="ECO:0007669"/>
    <property type="project" value="TreeGrafter"/>
</dbReference>
<feature type="transmembrane region" description="Helical" evidence="9">
    <location>
        <begin position="323"/>
        <end position="343"/>
    </location>
</feature>
<dbReference type="EMBL" id="LNQP01000029">
    <property type="protein sequence ID" value="KSU88065.1"/>
    <property type="molecule type" value="Genomic_DNA"/>
</dbReference>
<keyword evidence="8 9" id="KW-0472">Membrane</keyword>
<evidence type="ECO:0000256" key="6">
    <source>
        <dbReference type="ARBA" id="ARBA00022970"/>
    </source>
</evidence>
<comment type="similarity">
    <text evidence="2 9">Belongs to the branched chain amino acid transporter family.</text>
</comment>
<evidence type="ECO:0000313" key="11">
    <source>
        <dbReference type="Proteomes" id="UP000053681"/>
    </source>
</evidence>
<keyword evidence="5 9" id="KW-0812">Transmembrane</keyword>
<feature type="transmembrane region" description="Helical" evidence="9">
    <location>
        <begin position="377"/>
        <end position="397"/>
    </location>
</feature>
<comment type="function">
    <text evidence="9">Component of the transport system for branched-chain amino acids.</text>
</comment>
<dbReference type="AlphaFoldDB" id="A0A0V8JM27"/>
<feature type="transmembrane region" description="Helical" evidence="9">
    <location>
        <begin position="286"/>
        <end position="311"/>
    </location>
</feature>
<dbReference type="Pfam" id="PF05525">
    <property type="entry name" value="Branch_AA_trans"/>
    <property type="match status" value="1"/>
</dbReference>
<protein>
    <recommendedName>
        <fullName evidence="9">Branched-chain amino acid transport system carrier protein</fullName>
    </recommendedName>
</protein>
<evidence type="ECO:0000313" key="10">
    <source>
        <dbReference type="EMBL" id="KSU88065.1"/>
    </source>
</evidence>
<evidence type="ECO:0000256" key="5">
    <source>
        <dbReference type="ARBA" id="ARBA00022692"/>
    </source>
</evidence>
<evidence type="ECO:0000256" key="8">
    <source>
        <dbReference type="ARBA" id="ARBA00023136"/>
    </source>
</evidence>
<dbReference type="RefSeq" id="WP_062686748.1">
    <property type="nucleotide sequence ID" value="NZ_KQ758645.1"/>
</dbReference>
<gene>
    <name evidence="10" type="ORF">AS180_09620</name>
</gene>
<feature type="transmembrane region" description="Helical" evidence="9">
    <location>
        <begin position="417"/>
        <end position="435"/>
    </location>
</feature>
<dbReference type="PANTHER" id="PTHR30588:SF8">
    <property type="entry name" value="BRANCHED-CHAIN AMINO ACID PERMEASE BRAB"/>
    <property type="match status" value="1"/>
</dbReference>
<dbReference type="Proteomes" id="UP000053681">
    <property type="component" value="Unassembled WGS sequence"/>
</dbReference>
<dbReference type="InterPro" id="IPR004685">
    <property type="entry name" value="Brnchd-chn_aa_trnsp_Livcs"/>
</dbReference>
<keyword evidence="4" id="KW-1003">Cell membrane</keyword>
<dbReference type="GO" id="GO:0015188">
    <property type="term" value="F:L-isoleucine transmembrane transporter activity"/>
    <property type="evidence" value="ECO:0007669"/>
    <property type="project" value="TreeGrafter"/>
</dbReference>
<feature type="transmembrane region" description="Helical" evidence="9">
    <location>
        <begin position="120"/>
        <end position="143"/>
    </location>
</feature>
<evidence type="ECO:0000256" key="3">
    <source>
        <dbReference type="ARBA" id="ARBA00022448"/>
    </source>
</evidence>
<keyword evidence="3 9" id="KW-0813">Transport</keyword>
<keyword evidence="6 9" id="KW-0029">Amino-acid transport</keyword>
<keyword evidence="11" id="KW-1185">Reference proteome</keyword>
<evidence type="ECO:0000256" key="7">
    <source>
        <dbReference type="ARBA" id="ARBA00022989"/>
    </source>
</evidence>
<feature type="transmembrane region" description="Helical" evidence="9">
    <location>
        <begin position="349"/>
        <end position="370"/>
    </location>
</feature>
<dbReference type="GO" id="GO:0005886">
    <property type="term" value="C:plasma membrane"/>
    <property type="evidence" value="ECO:0007669"/>
    <property type="project" value="UniProtKB-SubCell"/>
</dbReference>
<dbReference type="NCBIfam" id="TIGR00796">
    <property type="entry name" value="livcs"/>
    <property type="match status" value="1"/>
</dbReference>
<evidence type="ECO:0000256" key="2">
    <source>
        <dbReference type="ARBA" id="ARBA00008540"/>
    </source>
</evidence>
<feature type="transmembrane region" description="Helical" evidence="9">
    <location>
        <begin position="236"/>
        <end position="256"/>
    </location>
</feature>
<name>A0A0V8JM27_9BACI</name>
<dbReference type="GO" id="GO:0015820">
    <property type="term" value="P:L-leucine transport"/>
    <property type="evidence" value="ECO:0007669"/>
    <property type="project" value="TreeGrafter"/>
</dbReference>
<sequence>MKKEALTRKETLAIGLMLFALFFGAGNMIFPPSLGQQAGVNTWSATVGFLITGVGLPLLGIIATSKTNGDFTKIANRVHPIFGIFFTIVLYLAIGPFFGIPRTDTVAFEIGVTPFLSDSALASNVPLMIYTIIFFGITLFLSLNPTKIVDRIGKVLTPLLLTVLAILVLKSLLTPMGEFQLPQPRYESASFVAGFVDGYLTMDAIAALVFGIVVISSIREKGIVNSQKLSAICIKAGFIAAIGLILVYVSLAYIGASSVESIGMQANGGAILTAVARELFGGFGTIILGLAITFACLTTSIGLISACSSFFNRIFPKLSYKGFVVVLTIFSAVIANVGLTQLISISVPILTFIYPIAISLIVLSLVASVLRFGREVYVLAVVTSSFFSLFDGLNAANLKIASIDKLFTNHLPLYSDGMGWLIPTLIACIIGYMISKIHGSYVEDLESSSRKAS</sequence>
<reference evidence="10 11" key="1">
    <citation type="submission" date="2015-11" db="EMBL/GenBank/DDBJ databases">
        <title>Bacillus caseinolyticus sp nov.</title>
        <authorList>
            <person name="Dastager S.G."/>
            <person name="Mawlankar R."/>
        </authorList>
    </citation>
    <scope>NUCLEOTIDE SEQUENCE [LARGE SCALE GENOMIC DNA]</scope>
    <source>
        <strain evidence="10 11">SGD-V-76</strain>
    </source>
</reference>
<keyword evidence="7 9" id="KW-1133">Transmembrane helix</keyword>